<evidence type="ECO:0000259" key="3">
    <source>
        <dbReference type="SMART" id="SM00530"/>
    </source>
</evidence>
<dbReference type="PANTHER" id="PTHR47691">
    <property type="entry name" value="REGULATOR-RELATED"/>
    <property type="match status" value="1"/>
</dbReference>
<keyword evidence="1" id="KW-0802">TPR repeat</keyword>
<feature type="repeat" description="TPR" evidence="1">
    <location>
        <begin position="702"/>
        <end position="735"/>
    </location>
</feature>
<dbReference type="GO" id="GO:0043531">
    <property type="term" value="F:ADP binding"/>
    <property type="evidence" value="ECO:0007669"/>
    <property type="project" value="InterPro"/>
</dbReference>
<dbReference type="InterPro" id="IPR027417">
    <property type="entry name" value="P-loop_NTPase"/>
</dbReference>
<dbReference type="Proteomes" id="UP000601223">
    <property type="component" value="Unassembled WGS sequence"/>
</dbReference>
<name>A0A8J3JGS6_9ACTN</name>
<dbReference type="InterPro" id="IPR011990">
    <property type="entry name" value="TPR-like_helical_dom_sf"/>
</dbReference>
<accession>A0A8J3JGS6</accession>
<dbReference type="AlphaFoldDB" id="A0A8J3JGS6"/>
<dbReference type="PRINTS" id="PR00364">
    <property type="entry name" value="DISEASERSIST"/>
</dbReference>
<sequence>MPTAGDVAPQLLARLCDDLRQLREQAGGPSLRQLAAEVGLGKSQLGAILAGRIGRLPDWRVIRALVAGCLVHARETGRAAQVSREFGVEEFWRRRHTVVEHLLGEAALSAPADRAPAAPTRPGVDAPPPPERLTPRSLPPRVRGFVGRGAELAALTAAAGPVVITGPAGVGKTSLAVDWAHDAAPRFPDGQLYVDLRGFEPSGAVMTPDEAVRGFLAALGVAPDRVPAQPDARVALYRSLLAERAVLVVLDNARDADQARPLLPAGPRCLAVVTSRSRLAGLVVAHGAQVLNLSLLSTDEAVELLAARIGQPRLHAEPGAAAQLAGACARLPLALSIVACRAALQPALPLGELAAELCGGSGELDALRTGDGSTDLRAVFSWSFRALDADAARLLRLLGLTASGDIGVRAVACLAGTGAGPTGRVLAELVDAGLLSEPRPGRYALHDLVRAYAAELARDLDSSERQRARHRLLDHYLHTAHRAAVLLHPPFCDIAPAPPVPGAAAAELADGGAAAAWFDAEHPVLLAEIRRAADGGFGRHAWQLAWALSGYLDRRAHWPEWHETQELVLQAATRDGDLTGQAHAHRDLARACSRLGRHDESYGHLKQALDDFTDLGDRDGLAQTLLNLGQSLERSARHREALEQSRRALELFTASGNTAGQAYTLNAVGWQLGLLGEYREAVSHCERALDRLRRVGDSQGVADTLDSLGYAHHHLGEFTTAVTYYGRALAMFREAGNRFGAASTLQNLADSHAALGDGAAERDALHEAWTILDRVGHDHAHLVRARLDGAA</sequence>
<evidence type="ECO:0000256" key="1">
    <source>
        <dbReference type="PROSITE-ProRule" id="PRU00339"/>
    </source>
</evidence>
<dbReference type="Pfam" id="PF13424">
    <property type="entry name" value="TPR_12"/>
    <property type="match status" value="2"/>
</dbReference>
<protein>
    <submittedName>
        <fullName evidence="4">SARP family transcriptional regulator</fullName>
    </submittedName>
</protein>
<dbReference type="SUPFAM" id="SSF48452">
    <property type="entry name" value="TPR-like"/>
    <property type="match status" value="2"/>
</dbReference>
<evidence type="ECO:0000313" key="4">
    <source>
        <dbReference type="EMBL" id="GIF80393.1"/>
    </source>
</evidence>
<dbReference type="EMBL" id="BONF01000009">
    <property type="protein sequence ID" value="GIF80393.1"/>
    <property type="molecule type" value="Genomic_DNA"/>
</dbReference>
<dbReference type="RefSeq" id="WP_203743886.1">
    <property type="nucleotide sequence ID" value="NZ_BONF01000009.1"/>
</dbReference>
<dbReference type="Gene3D" id="1.25.40.10">
    <property type="entry name" value="Tetratricopeptide repeat domain"/>
    <property type="match status" value="1"/>
</dbReference>
<dbReference type="PANTHER" id="PTHR47691:SF3">
    <property type="entry name" value="HTH-TYPE TRANSCRIPTIONAL REGULATOR RV0890C-RELATED"/>
    <property type="match status" value="1"/>
</dbReference>
<keyword evidence="5" id="KW-1185">Reference proteome</keyword>
<organism evidence="4 5">
    <name type="scientific">Catellatospora bangladeshensis</name>
    <dbReference type="NCBI Taxonomy" id="310355"/>
    <lineage>
        <taxon>Bacteria</taxon>
        <taxon>Bacillati</taxon>
        <taxon>Actinomycetota</taxon>
        <taxon>Actinomycetes</taxon>
        <taxon>Micromonosporales</taxon>
        <taxon>Micromonosporaceae</taxon>
        <taxon>Catellatospora</taxon>
    </lineage>
</organism>
<evidence type="ECO:0000313" key="5">
    <source>
        <dbReference type="Proteomes" id="UP000601223"/>
    </source>
</evidence>
<dbReference type="InterPro" id="IPR001387">
    <property type="entry name" value="Cro/C1-type_HTH"/>
</dbReference>
<dbReference type="PROSITE" id="PS50005">
    <property type="entry name" value="TPR"/>
    <property type="match status" value="1"/>
</dbReference>
<dbReference type="Pfam" id="PF13560">
    <property type="entry name" value="HTH_31"/>
    <property type="match status" value="1"/>
</dbReference>
<feature type="domain" description="HTH cro/C1-type" evidence="3">
    <location>
        <begin position="18"/>
        <end position="76"/>
    </location>
</feature>
<feature type="compositionally biased region" description="Low complexity" evidence="2">
    <location>
        <begin position="110"/>
        <end position="122"/>
    </location>
</feature>
<reference evidence="4 5" key="1">
    <citation type="submission" date="2021-01" db="EMBL/GenBank/DDBJ databases">
        <title>Whole genome shotgun sequence of Catellatospora bangladeshensis NBRC 107357.</title>
        <authorList>
            <person name="Komaki H."/>
            <person name="Tamura T."/>
        </authorList>
    </citation>
    <scope>NUCLEOTIDE SEQUENCE [LARGE SCALE GENOMIC DNA]</scope>
    <source>
        <strain evidence="4 5">NBRC 107357</strain>
    </source>
</reference>
<dbReference type="SUPFAM" id="SSF52540">
    <property type="entry name" value="P-loop containing nucleoside triphosphate hydrolases"/>
    <property type="match status" value="1"/>
</dbReference>
<comment type="caution">
    <text evidence="4">The sequence shown here is derived from an EMBL/GenBank/DDBJ whole genome shotgun (WGS) entry which is preliminary data.</text>
</comment>
<feature type="region of interest" description="Disordered" evidence="2">
    <location>
        <begin position="110"/>
        <end position="140"/>
    </location>
</feature>
<dbReference type="InterPro" id="IPR019734">
    <property type="entry name" value="TPR_rpt"/>
</dbReference>
<evidence type="ECO:0000256" key="2">
    <source>
        <dbReference type="SAM" id="MobiDB-lite"/>
    </source>
</evidence>
<dbReference type="Gene3D" id="3.40.50.300">
    <property type="entry name" value="P-loop containing nucleotide triphosphate hydrolases"/>
    <property type="match status" value="1"/>
</dbReference>
<dbReference type="SMART" id="SM00530">
    <property type="entry name" value="HTH_XRE"/>
    <property type="match status" value="1"/>
</dbReference>
<dbReference type="SMART" id="SM00028">
    <property type="entry name" value="TPR"/>
    <property type="match status" value="4"/>
</dbReference>
<proteinExistence type="predicted"/>
<gene>
    <name evidence="4" type="ORF">Cba03nite_17420</name>
</gene>